<feature type="non-terminal residue" evidence="2">
    <location>
        <position position="185"/>
    </location>
</feature>
<feature type="transmembrane region" description="Helical" evidence="1">
    <location>
        <begin position="21"/>
        <end position="41"/>
    </location>
</feature>
<gene>
    <name evidence="2" type="ORF">MSPICULIGERA_LOCUS4743</name>
</gene>
<dbReference type="Proteomes" id="UP001177023">
    <property type="component" value="Unassembled WGS sequence"/>
</dbReference>
<keyword evidence="1" id="KW-1133">Transmembrane helix</keyword>
<feature type="transmembrane region" description="Helical" evidence="1">
    <location>
        <begin position="47"/>
        <end position="66"/>
    </location>
</feature>
<evidence type="ECO:0000256" key="1">
    <source>
        <dbReference type="SAM" id="Phobius"/>
    </source>
</evidence>
<dbReference type="AlphaFoldDB" id="A0AA36CC98"/>
<proteinExistence type="predicted"/>
<comment type="caution">
    <text evidence="2">The sequence shown here is derived from an EMBL/GenBank/DDBJ whole genome shotgun (WGS) entry which is preliminary data.</text>
</comment>
<feature type="transmembrane region" description="Helical" evidence="1">
    <location>
        <begin position="73"/>
        <end position="100"/>
    </location>
</feature>
<keyword evidence="3" id="KW-1185">Reference proteome</keyword>
<name>A0AA36CC98_9BILA</name>
<reference evidence="2" key="1">
    <citation type="submission" date="2023-06" db="EMBL/GenBank/DDBJ databases">
        <authorList>
            <person name="Delattre M."/>
        </authorList>
    </citation>
    <scope>NUCLEOTIDE SEQUENCE</scope>
    <source>
        <strain evidence="2">AF72</strain>
    </source>
</reference>
<sequence length="185" mass="21191">MGYTPSMRDRCLGGRMHVRTAMRLFVIVGICAILALAAVLYVKFRKASFVLLIPSSVVGLTIAALLTERHRFVWPIIVQSCFHVGLSVYALLIFSFYFFIKPLYILMITNWMFKTMYSEKNAVFYGESTAIYAALFTFLGYNLWQARVSFAYRNHLLRNANFATPSQKPTVVVVNKPVEYVSTHY</sequence>
<keyword evidence="1" id="KW-0472">Membrane</keyword>
<feature type="transmembrane region" description="Helical" evidence="1">
    <location>
        <begin position="122"/>
        <end position="144"/>
    </location>
</feature>
<keyword evidence="1" id="KW-0812">Transmembrane</keyword>
<evidence type="ECO:0000313" key="3">
    <source>
        <dbReference type="Proteomes" id="UP001177023"/>
    </source>
</evidence>
<organism evidence="2 3">
    <name type="scientific">Mesorhabditis spiculigera</name>
    <dbReference type="NCBI Taxonomy" id="96644"/>
    <lineage>
        <taxon>Eukaryota</taxon>
        <taxon>Metazoa</taxon>
        <taxon>Ecdysozoa</taxon>
        <taxon>Nematoda</taxon>
        <taxon>Chromadorea</taxon>
        <taxon>Rhabditida</taxon>
        <taxon>Rhabditina</taxon>
        <taxon>Rhabditomorpha</taxon>
        <taxon>Rhabditoidea</taxon>
        <taxon>Rhabditidae</taxon>
        <taxon>Mesorhabditinae</taxon>
        <taxon>Mesorhabditis</taxon>
    </lineage>
</organism>
<evidence type="ECO:0000313" key="2">
    <source>
        <dbReference type="EMBL" id="CAJ0566127.1"/>
    </source>
</evidence>
<dbReference type="EMBL" id="CATQJA010001164">
    <property type="protein sequence ID" value="CAJ0566127.1"/>
    <property type="molecule type" value="Genomic_DNA"/>
</dbReference>
<protein>
    <submittedName>
        <fullName evidence="2">Uncharacterized protein</fullName>
    </submittedName>
</protein>
<accession>A0AA36CC98</accession>